<proteinExistence type="predicted"/>
<reference evidence="1 2" key="1">
    <citation type="submission" date="2017-06" db="EMBL/GenBank/DDBJ databases">
        <title>Streptomyces albireticuli Genome sequencing and assembly.</title>
        <authorList>
            <person name="Wang Y."/>
            <person name="Du B."/>
            <person name="Ding Y."/>
            <person name="Liu H."/>
            <person name="Hou Q."/>
            <person name="Liu K."/>
            <person name="Yao L."/>
            <person name="Wang C."/>
        </authorList>
    </citation>
    <scope>NUCLEOTIDE SEQUENCE [LARGE SCALE GENOMIC DNA]</scope>
    <source>
        <strain evidence="1 2">MDJK11</strain>
    </source>
</reference>
<dbReference type="AlphaFoldDB" id="A0A1Z2LAF6"/>
<evidence type="ECO:0000313" key="2">
    <source>
        <dbReference type="Proteomes" id="UP000195755"/>
    </source>
</evidence>
<name>A0A1Z2LAF6_9ACTN</name>
<organism evidence="1 2">
    <name type="scientific">Streptomyces albireticuli</name>
    <dbReference type="NCBI Taxonomy" id="1940"/>
    <lineage>
        <taxon>Bacteria</taxon>
        <taxon>Bacillati</taxon>
        <taxon>Actinomycetota</taxon>
        <taxon>Actinomycetes</taxon>
        <taxon>Kitasatosporales</taxon>
        <taxon>Streptomycetaceae</taxon>
        <taxon>Streptomyces</taxon>
    </lineage>
</organism>
<dbReference type="Proteomes" id="UP000195755">
    <property type="component" value="Chromosome"/>
</dbReference>
<dbReference type="EMBL" id="CP021744">
    <property type="protein sequence ID" value="ARZ71198.1"/>
    <property type="molecule type" value="Genomic_DNA"/>
</dbReference>
<gene>
    <name evidence="1" type="ORF">SMD11_5619</name>
</gene>
<evidence type="ECO:0000313" key="1">
    <source>
        <dbReference type="EMBL" id="ARZ71198.1"/>
    </source>
</evidence>
<dbReference type="KEGG" id="salj:SMD11_5619"/>
<sequence>MAGREGQAVGAGFIDKLDDGLGEGFAIEDVGNGIGCGGAVGVEGVPAGDAVDGRQDAGEVGHPGPLGERDVRQGFQNPGEEVEQAGQDGGVGVGIGAVEFSFLAALVVGDELQLDGQQALGEVAGERASVDGGHGQDAAEFEDDHVVVGVQGAVDDAVAGDGPAQGVGEPVRDDRDVVEADGPGVERLHRPGLQVAGCGALGGAGGVDDADDHGGALGLAGALFAAEGEDRVGQVGDERGDEPGGQELKAFVVGVEQGAEPGEAVAVADGFGQGLHGAGAAEDDWGRAQALPAVGADGDAAAIGGAEVDDDAVVVAGDA</sequence>
<accession>A0A1Z2LAF6</accession>
<protein>
    <submittedName>
        <fullName evidence="1">Uncharacterized protein</fullName>
    </submittedName>
</protein>